<dbReference type="EMBL" id="BLXT01001037">
    <property type="protein sequence ID" value="GFN82794.1"/>
    <property type="molecule type" value="Genomic_DNA"/>
</dbReference>
<dbReference type="Proteomes" id="UP000735302">
    <property type="component" value="Unassembled WGS sequence"/>
</dbReference>
<keyword evidence="2" id="KW-1185">Reference proteome</keyword>
<sequence>MLLEQREKVESSDWFSAYGFRGLPEVCGGETITEVANFFTVILYKVFFPLNPAPCSQMSTRLEEVESIVTLNRDIILHIVSNQPIFSCWRFSILSPEHLSCEIQSISWRTGLLSCSFSRCPCSWSTPKAMADCWIKTLRIFTHWDSLTKAGLCSTSFLFT</sequence>
<dbReference type="AlphaFoldDB" id="A0AAV3YJX2"/>
<organism evidence="1 2">
    <name type="scientific">Plakobranchus ocellatus</name>
    <dbReference type="NCBI Taxonomy" id="259542"/>
    <lineage>
        <taxon>Eukaryota</taxon>
        <taxon>Metazoa</taxon>
        <taxon>Spiralia</taxon>
        <taxon>Lophotrochozoa</taxon>
        <taxon>Mollusca</taxon>
        <taxon>Gastropoda</taxon>
        <taxon>Heterobranchia</taxon>
        <taxon>Euthyneura</taxon>
        <taxon>Panpulmonata</taxon>
        <taxon>Sacoglossa</taxon>
        <taxon>Placobranchoidea</taxon>
        <taxon>Plakobranchidae</taxon>
        <taxon>Plakobranchus</taxon>
    </lineage>
</organism>
<proteinExistence type="predicted"/>
<comment type="caution">
    <text evidence="1">The sequence shown here is derived from an EMBL/GenBank/DDBJ whole genome shotgun (WGS) entry which is preliminary data.</text>
</comment>
<gene>
    <name evidence="1" type="ORF">PoB_000930000</name>
</gene>
<evidence type="ECO:0000313" key="1">
    <source>
        <dbReference type="EMBL" id="GFN82794.1"/>
    </source>
</evidence>
<reference evidence="1 2" key="1">
    <citation type="journal article" date="2021" name="Elife">
        <title>Chloroplast acquisition without the gene transfer in kleptoplastic sea slugs, Plakobranchus ocellatus.</title>
        <authorList>
            <person name="Maeda T."/>
            <person name="Takahashi S."/>
            <person name="Yoshida T."/>
            <person name="Shimamura S."/>
            <person name="Takaki Y."/>
            <person name="Nagai Y."/>
            <person name="Toyoda A."/>
            <person name="Suzuki Y."/>
            <person name="Arimoto A."/>
            <person name="Ishii H."/>
            <person name="Satoh N."/>
            <person name="Nishiyama T."/>
            <person name="Hasebe M."/>
            <person name="Maruyama T."/>
            <person name="Minagawa J."/>
            <person name="Obokata J."/>
            <person name="Shigenobu S."/>
        </authorList>
    </citation>
    <scope>NUCLEOTIDE SEQUENCE [LARGE SCALE GENOMIC DNA]</scope>
</reference>
<accession>A0AAV3YJX2</accession>
<protein>
    <submittedName>
        <fullName evidence="1">Uncharacterized protein</fullName>
    </submittedName>
</protein>
<name>A0AAV3YJX2_9GAST</name>
<evidence type="ECO:0000313" key="2">
    <source>
        <dbReference type="Proteomes" id="UP000735302"/>
    </source>
</evidence>